<accession>A0A438BYS3</accession>
<reference evidence="2 3" key="1">
    <citation type="journal article" date="2018" name="PLoS Genet.">
        <title>Population sequencing reveals clonal diversity and ancestral inbreeding in the grapevine cultivar Chardonnay.</title>
        <authorList>
            <person name="Roach M.J."/>
            <person name="Johnson D.L."/>
            <person name="Bohlmann J."/>
            <person name="van Vuuren H.J."/>
            <person name="Jones S.J."/>
            <person name="Pretorius I.S."/>
            <person name="Schmidt S.A."/>
            <person name="Borneman A.R."/>
        </authorList>
    </citation>
    <scope>NUCLEOTIDE SEQUENCE [LARGE SCALE GENOMIC DNA]</scope>
    <source>
        <strain evidence="3">cv. Chardonnay</strain>
        <tissue evidence="2">Leaf</tissue>
    </source>
</reference>
<evidence type="ECO:0000313" key="3">
    <source>
        <dbReference type="Proteomes" id="UP000288805"/>
    </source>
</evidence>
<keyword evidence="1" id="KW-1133">Transmembrane helix</keyword>
<evidence type="ECO:0000256" key="1">
    <source>
        <dbReference type="SAM" id="Phobius"/>
    </source>
</evidence>
<keyword evidence="1" id="KW-0812">Transmembrane</keyword>
<organism evidence="2 3">
    <name type="scientific">Vitis vinifera</name>
    <name type="common">Grape</name>
    <dbReference type="NCBI Taxonomy" id="29760"/>
    <lineage>
        <taxon>Eukaryota</taxon>
        <taxon>Viridiplantae</taxon>
        <taxon>Streptophyta</taxon>
        <taxon>Embryophyta</taxon>
        <taxon>Tracheophyta</taxon>
        <taxon>Spermatophyta</taxon>
        <taxon>Magnoliopsida</taxon>
        <taxon>eudicotyledons</taxon>
        <taxon>Gunneridae</taxon>
        <taxon>Pentapetalae</taxon>
        <taxon>rosids</taxon>
        <taxon>Vitales</taxon>
        <taxon>Vitaceae</taxon>
        <taxon>Viteae</taxon>
        <taxon>Vitis</taxon>
    </lineage>
</organism>
<name>A0A438BYS3_VITVI</name>
<feature type="transmembrane region" description="Helical" evidence="1">
    <location>
        <begin position="20"/>
        <end position="38"/>
    </location>
</feature>
<dbReference type="Proteomes" id="UP000288805">
    <property type="component" value="Unassembled WGS sequence"/>
</dbReference>
<comment type="caution">
    <text evidence="2">The sequence shown here is derived from an EMBL/GenBank/DDBJ whole genome shotgun (WGS) entry which is preliminary data.</text>
</comment>
<sequence>MSKMALWIELKSEKFFVKSLYVALEPGSLVPFLMSIIWSSCVSPKLYSCMFLAGCRVNANDDLLHSKEMLAMLYCMAIMR</sequence>
<proteinExistence type="predicted"/>
<gene>
    <name evidence="2" type="ORF">CK203_074358</name>
</gene>
<keyword evidence="1" id="KW-0472">Membrane</keyword>
<protein>
    <submittedName>
        <fullName evidence="2">Uncharacterized protein</fullName>
    </submittedName>
</protein>
<dbReference type="AlphaFoldDB" id="A0A438BYS3"/>
<evidence type="ECO:0000313" key="2">
    <source>
        <dbReference type="EMBL" id="RVW16149.1"/>
    </source>
</evidence>
<dbReference type="EMBL" id="QGNW01002590">
    <property type="protein sequence ID" value="RVW16149.1"/>
    <property type="molecule type" value="Genomic_DNA"/>
</dbReference>